<dbReference type="EMBL" id="JWZT01002099">
    <property type="protein sequence ID" value="KII70307.1"/>
    <property type="molecule type" value="Genomic_DNA"/>
</dbReference>
<evidence type="ECO:0000259" key="5">
    <source>
        <dbReference type="Pfam" id="PF06244"/>
    </source>
</evidence>
<accession>A0A0C2N8Q8</accession>
<gene>
    <name evidence="6" type="ORF">RF11_15878</name>
</gene>
<evidence type="ECO:0000256" key="1">
    <source>
        <dbReference type="ARBA" id="ARBA00004214"/>
    </source>
</evidence>
<feature type="domain" description="Coiled-coil" evidence="5">
    <location>
        <begin position="71"/>
        <end position="139"/>
    </location>
</feature>
<evidence type="ECO:0000256" key="2">
    <source>
        <dbReference type="ARBA" id="ARBA00008296"/>
    </source>
</evidence>
<evidence type="ECO:0000313" key="6">
    <source>
        <dbReference type="EMBL" id="KII70307.1"/>
    </source>
</evidence>
<organism evidence="6 7">
    <name type="scientific">Thelohanellus kitauei</name>
    <name type="common">Myxosporean</name>
    <dbReference type="NCBI Taxonomy" id="669202"/>
    <lineage>
        <taxon>Eukaryota</taxon>
        <taxon>Metazoa</taxon>
        <taxon>Cnidaria</taxon>
        <taxon>Myxozoa</taxon>
        <taxon>Myxosporea</taxon>
        <taxon>Bivalvulida</taxon>
        <taxon>Platysporina</taxon>
        <taxon>Myxobolidae</taxon>
        <taxon>Thelohanellus</taxon>
    </lineage>
</organism>
<sequence length="141" mass="15559">MKLLSGKDDGTPQKVTRKEIAGHIEKLGPVGSTLGVTISSPAKKVKNKPTATDPNVPTDDEEILMKDIPLNLNRLNNDAIHATGVDQAIDVLGQLNLGGKDDNGDRNPERRQRAAYNAYRDREMDRLKTEQPTLNYSQNNK</sequence>
<proteinExistence type="inferred from homology"/>
<comment type="similarity">
    <text evidence="2">Belongs to the CCDC124 family.</text>
</comment>
<keyword evidence="7" id="KW-1185">Reference proteome</keyword>
<dbReference type="GO" id="GO:0005634">
    <property type="term" value="C:nucleus"/>
    <property type="evidence" value="ECO:0007669"/>
    <property type="project" value="TreeGrafter"/>
</dbReference>
<comment type="subcellular location">
    <subcellularLocation>
        <location evidence="1">Midbody</location>
    </subcellularLocation>
</comment>
<protein>
    <submittedName>
        <fullName evidence="6">Coiled-coil domain-containing protein 124</fullName>
    </submittedName>
</protein>
<feature type="compositionally biased region" description="Basic and acidic residues" evidence="4">
    <location>
        <begin position="119"/>
        <end position="129"/>
    </location>
</feature>
<dbReference type="PANTHER" id="PTHR21680:SF0">
    <property type="entry name" value="COILED-COIL DOMAIN-CONTAINING PROTEIN 124"/>
    <property type="match status" value="1"/>
</dbReference>
<evidence type="ECO:0000256" key="3">
    <source>
        <dbReference type="ARBA" id="ARBA00023054"/>
    </source>
</evidence>
<dbReference type="AlphaFoldDB" id="A0A0C2N8Q8"/>
<keyword evidence="3" id="KW-0175">Coiled coil</keyword>
<evidence type="ECO:0000256" key="4">
    <source>
        <dbReference type="SAM" id="MobiDB-lite"/>
    </source>
</evidence>
<feature type="compositionally biased region" description="Polar residues" evidence="4">
    <location>
        <begin position="130"/>
        <end position="141"/>
    </location>
</feature>
<feature type="region of interest" description="Disordered" evidence="4">
    <location>
        <begin position="116"/>
        <end position="141"/>
    </location>
</feature>
<name>A0A0C2N8Q8_THEKT</name>
<dbReference type="Proteomes" id="UP000031668">
    <property type="component" value="Unassembled WGS sequence"/>
</dbReference>
<dbReference type="PANTHER" id="PTHR21680">
    <property type="entry name" value="COILED-COIL DOMAIN-CONTAINING PROTEIN 124"/>
    <property type="match status" value="1"/>
</dbReference>
<dbReference type="InterPro" id="IPR054414">
    <property type="entry name" value="Ccdc124/Oxs1_C"/>
</dbReference>
<dbReference type="GO" id="GO:0003713">
    <property type="term" value="F:transcription coactivator activity"/>
    <property type="evidence" value="ECO:0007669"/>
    <property type="project" value="TreeGrafter"/>
</dbReference>
<comment type="caution">
    <text evidence="6">The sequence shown here is derived from an EMBL/GenBank/DDBJ whole genome shotgun (WGS) entry which is preliminary data.</text>
</comment>
<dbReference type="Pfam" id="PF06244">
    <property type="entry name" value="Ccdc124"/>
    <property type="match status" value="1"/>
</dbReference>
<dbReference type="InterPro" id="IPR010422">
    <property type="entry name" value="Ccdc124/Oxs1"/>
</dbReference>
<evidence type="ECO:0000313" key="7">
    <source>
        <dbReference type="Proteomes" id="UP000031668"/>
    </source>
</evidence>
<dbReference type="GO" id="GO:0006366">
    <property type="term" value="P:transcription by RNA polymerase II"/>
    <property type="evidence" value="ECO:0007669"/>
    <property type="project" value="TreeGrafter"/>
</dbReference>
<reference evidence="6 7" key="1">
    <citation type="journal article" date="2014" name="Genome Biol. Evol.">
        <title>The genome of the myxosporean Thelohanellus kitauei shows adaptations to nutrient acquisition within its fish host.</title>
        <authorList>
            <person name="Yang Y."/>
            <person name="Xiong J."/>
            <person name="Zhou Z."/>
            <person name="Huo F."/>
            <person name="Miao W."/>
            <person name="Ran C."/>
            <person name="Liu Y."/>
            <person name="Zhang J."/>
            <person name="Feng J."/>
            <person name="Wang M."/>
            <person name="Wang M."/>
            <person name="Wang L."/>
            <person name="Yao B."/>
        </authorList>
    </citation>
    <scope>NUCLEOTIDE SEQUENCE [LARGE SCALE GENOMIC DNA]</scope>
    <source>
        <strain evidence="6">Wuqing</strain>
    </source>
</reference>
<dbReference type="OrthoDB" id="76412at2759"/>
<dbReference type="GO" id="GO:0030496">
    <property type="term" value="C:midbody"/>
    <property type="evidence" value="ECO:0007669"/>
    <property type="project" value="UniProtKB-SubCell"/>
</dbReference>